<accession>A0A5S6R5D9</accession>
<dbReference type="Proteomes" id="UP000046395">
    <property type="component" value="Unassembled WGS sequence"/>
</dbReference>
<evidence type="ECO:0000256" key="1">
    <source>
        <dbReference type="SAM" id="MobiDB-lite"/>
    </source>
</evidence>
<feature type="region of interest" description="Disordered" evidence="1">
    <location>
        <begin position="1"/>
        <end position="112"/>
    </location>
</feature>
<evidence type="ECO:0000313" key="3">
    <source>
        <dbReference type="WBParaSite" id="TMUE_3000014643.1"/>
    </source>
</evidence>
<organism evidence="2 3">
    <name type="scientific">Trichuris muris</name>
    <name type="common">Mouse whipworm</name>
    <dbReference type="NCBI Taxonomy" id="70415"/>
    <lineage>
        <taxon>Eukaryota</taxon>
        <taxon>Metazoa</taxon>
        <taxon>Ecdysozoa</taxon>
        <taxon>Nematoda</taxon>
        <taxon>Enoplea</taxon>
        <taxon>Dorylaimia</taxon>
        <taxon>Trichinellida</taxon>
        <taxon>Trichuridae</taxon>
        <taxon>Trichuris</taxon>
    </lineage>
</organism>
<dbReference type="WBParaSite" id="TMUE_3000014643.1">
    <property type="protein sequence ID" value="TMUE_3000014643.1"/>
    <property type="gene ID" value="WBGene00302282"/>
</dbReference>
<name>A0A5S6R5D9_TRIMR</name>
<reference evidence="3" key="1">
    <citation type="submission" date="2019-12" db="UniProtKB">
        <authorList>
            <consortium name="WormBaseParasite"/>
        </authorList>
    </citation>
    <scope>IDENTIFICATION</scope>
</reference>
<evidence type="ECO:0000313" key="2">
    <source>
        <dbReference type="Proteomes" id="UP000046395"/>
    </source>
</evidence>
<keyword evidence="2" id="KW-1185">Reference proteome</keyword>
<proteinExistence type="predicted"/>
<sequence length="112" mass="11843">MDARPLKCLSQRRIPTPAVNLTAQKPIRRRPPDGQGTSLQRAAADDGVGRPPIGSSSIRAPKARSASPQQCVQVGGPILVSSFERQGRRSVSTLEHDPPGAEDSKSNAAPAR</sequence>
<dbReference type="AlphaFoldDB" id="A0A5S6R5D9"/>
<feature type="compositionally biased region" description="Basic and acidic residues" evidence="1">
    <location>
        <begin position="94"/>
        <end position="105"/>
    </location>
</feature>
<protein>
    <submittedName>
        <fullName evidence="3">Uncharacterized protein</fullName>
    </submittedName>
</protein>